<comment type="caution">
    <text evidence="3">The sequence shown here is derived from an EMBL/GenBank/DDBJ whole genome shotgun (WGS) entry which is preliminary data.</text>
</comment>
<accession>A0ABT1WAZ0</accession>
<organism evidence="3 4">
    <name type="scientific">Endosaccharibacter trunci</name>
    <dbReference type="NCBI Taxonomy" id="2812733"/>
    <lineage>
        <taxon>Bacteria</taxon>
        <taxon>Pseudomonadati</taxon>
        <taxon>Pseudomonadota</taxon>
        <taxon>Alphaproteobacteria</taxon>
        <taxon>Acetobacterales</taxon>
        <taxon>Acetobacteraceae</taxon>
        <taxon>Endosaccharibacter</taxon>
    </lineage>
</organism>
<keyword evidence="2" id="KW-0472">Membrane</keyword>
<dbReference type="EMBL" id="JAMSKV010000012">
    <property type="protein sequence ID" value="MCQ8279407.1"/>
    <property type="molecule type" value="Genomic_DNA"/>
</dbReference>
<protein>
    <recommendedName>
        <fullName evidence="5">Tetratricopeptide repeat-like domain-containing protein</fullName>
    </recommendedName>
</protein>
<dbReference type="RefSeq" id="WP_422864892.1">
    <property type="nucleotide sequence ID" value="NZ_JAMSKV010000012.1"/>
</dbReference>
<dbReference type="Proteomes" id="UP001524587">
    <property type="component" value="Unassembled WGS sequence"/>
</dbReference>
<sequence length="233" mass="24977">MVEDIFNEIDGDLRAERAAVRNKKLALAGLGALVVAGLAVGGWQFMVHRDHARAAAFAMQYFAAQKDADTTPSVALGPYAPPTPEQVRARAEFAAIAAHAPEGFATLSRLREAALAWQAGDHPAALALWNRISDDRDADRDLRGLGTLLWVQHQVDDGDPGLLKARLRDIEGPNSIWRQLATETDALIDLRTGHVADARGKLFAVSQDPSAPSGEQNRASDLLNTLDSSKSGG</sequence>
<evidence type="ECO:0000313" key="4">
    <source>
        <dbReference type="Proteomes" id="UP001524587"/>
    </source>
</evidence>
<evidence type="ECO:0008006" key="5">
    <source>
        <dbReference type="Google" id="ProtNLM"/>
    </source>
</evidence>
<feature type="transmembrane region" description="Helical" evidence="2">
    <location>
        <begin position="25"/>
        <end position="46"/>
    </location>
</feature>
<evidence type="ECO:0000256" key="2">
    <source>
        <dbReference type="SAM" id="Phobius"/>
    </source>
</evidence>
<evidence type="ECO:0000256" key="1">
    <source>
        <dbReference type="SAM" id="MobiDB-lite"/>
    </source>
</evidence>
<proteinExistence type="predicted"/>
<feature type="region of interest" description="Disordered" evidence="1">
    <location>
        <begin position="206"/>
        <end position="233"/>
    </location>
</feature>
<name>A0ABT1WAZ0_9PROT</name>
<gene>
    <name evidence="3" type="ORF">NFI95_13255</name>
</gene>
<keyword evidence="2" id="KW-1133">Transmembrane helix</keyword>
<feature type="compositionally biased region" description="Polar residues" evidence="1">
    <location>
        <begin position="207"/>
        <end position="233"/>
    </location>
</feature>
<evidence type="ECO:0000313" key="3">
    <source>
        <dbReference type="EMBL" id="MCQ8279407.1"/>
    </source>
</evidence>
<keyword evidence="2" id="KW-0812">Transmembrane</keyword>
<reference evidence="3 4" key="1">
    <citation type="submission" date="2022-06" db="EMBL/GenBank/DDBJ databases">
        <title>Endosaccharibacter gen. nov., sp. nov., endophytic bacteria isolated from sugarcane.</title>
        <authorList>
            <person name="Pitiwittayakul N."/>
            <person name="Yukphan P."/>
            <person name="Charoenyingcharoen P."/>
            <person name="Tanasupawat S."/>
        </authorList>
    </citation>
    <scope>NUCLEOTIDE SEQUENCE [LARGE SCALE GENOMIC DNA]</scope>
    <source>
        <strain evidence="3 4">KSS8</strain>
    </source>
</reference>
<keyword evidence="4" id="KW-1185">Reference proteome</keyword>